<dbReference type="InterPro" id="IPR051340">
    <property type="entry name" value="Haloalkane_dehalogenase"/>
</dbReference>
<dbReference type="InterPro" id="IPR029058">
    <property type="entry name" value="AB_hydrolase_fold"/>
</dbReference>
<keyword evidence="1" id="KW-0378">Hydrolase</keyword>
<dbReference type="PANTHER" id="PTHR42977:SF3">
    <property type="entry name" value="AB HYDROLASE-1 DOMAIN-CONTAINING PROTEIN"/>
    <property type="match status" value="1"/>
</dbReference>
<gene>
    <name evidence="4" type="ORF">SAMN05444007_1285</name>
</gene>
<feature type="domain" description="AB hydrolase-1" evidence="3">
    <location>
        <begin position="60"/>
        <end position="302"/>
    </location>
</feature>
<keyword evidence="2" id="KW-0732">Signal</keyword>
<dbReference type="InterPro" id="IPR000639">
    <property type="entry name" value="Epox_hydrolase-like"/>
</dbReference>
<dbReference type="GO" id="GO:0004301">
    <property type="term" value="F:epoxide hydrolase activity"/>
    <property type="evidence" value="ECO:0007669"/>
    <property type="project" value="TreeGrafter"/>
</dbReference>
<dbReference type="PRINTS" id="PR00412">
    <property type="entry name" value="EPOXHYDRLASE"/>
</dbReference>
<dbReference type="EMBL" id="FNYD01000028">
    <property type="protein sequence ID" value="SEK08453.1"/>
    <property type="molecule type" value="Genomic_DNA"/>
</dbReference>
<sequence length="320" mass="36138">MKRELLRSVTAALLAGTALLPVTMPRGAWAAQSPFAVEMKTMEIDGLTVAYREAGDPSDPTVLLLHGFPTSSHMFRELIPVLAEDYHVIAPDYPGFGASDMPSASEYEYSFANTARTVTRLIDEKGVDDYAVYLMDYGAPVGYRMFAEHPERVTGFVIQNGNAYEEGLREFWDPFRAYWEDPSAENGDALRGFLTLDATMWQFTHGVGDVGAVNPDNFWHVQYLLDRPGNQEVQLEMFLDYGTNLGEYPKWQALFREHQPPTLIVWGQNDYIFPAEGAHPYKQDLTDVEFHLLDTGHFALEEYGDVIAAEMQDFLARIQD</sequence>
<organism evidence="4 5">
    <name type="scientific">Cribrihabitans marinus</name>
    <dbReference type="NCBI Taxonomy" id="1227549"/>
    <lineage>
        <taxon>Bacteria</taxon>
        <taxon>Pseudomonadati</taxon>
        <taxon>Pseudomonadota</taxon>
        <taxon>Alphaproteobacteria</taxon>
        <taxon>Rhodobacterales</taxon>
        <taxon>Paracoccaceae</taxon>
        <taxon>Cribrihabitans</taxon>
    </lineage>
</organism>
<evidence type="ECO:0000256" key="1">
    <source>
        <dbReference type="ARBA" id="ARBA00022801"/>
    </source>
</evidence>
<proteinExistence type="predicted"/>
<evidence type="ECO:0000313" key="5">
    <source>
        <dbReference type="Proteomes" id="UP000199379"/>
    </source>
</evidence>
<dbReference type="InterPro" id="IPR000073">
    <property type="entry name" value="AB_hydrolase_1"/>
</dbReference>
<dbReference type="PANTHER" id="PTHR42977">
    <property type="entry name" value="HYDROLASE-RELATED"/>
    <property type="match status" value="1"/>
</dbReference>
<dbReference type="FunFam" id="3.40.50.1820:FF:000173">
    <property type="entry name" value="Alpha/beta hydrolase"/>
    <property type="match status" value="1"/>
</dbReference>
<dbReference type="AlphaFoldDB" id="A0A1H7E3C7"/>
<dbReference type="STRING" id="1227549.SAMN05444007_1285"/>
<feature type="chain" id="PRO_5011508348" evidence="2">
    <location>
        <begin position="31"/>
        <end position="320"/>
    </location>
</feature>
<evidence type="ECO:0000313" key="4">
    <source>
        <dbReference type="EMBL" id="SEK08453.1"/>
    </source>
</evidence>
<dbReference type="Gene3D" id="3.40.50.1820">
    <property type="entry name" value="alpha/beta hydrolase"/>
    <property type="match status" value="1"/>
</dbReference>
<evidence type="ECO:0000256" key="2">
    <source>
        <dbReference type="SAM" id="SignalP"/>
    </source>
</evidence>
<evidence type="ECO:0000259" key="3">
    <source>
        <dbReference type="Pfam" id="PF00561"/>
    </source>
</evidence>
<dbReference type="PRINTS" id="PR00111">
    <property type="entry name" value="ABHYDROLASE"/>
</dbReference>
<protein>
    <submittedName>
        <fullName evidence="4">Pimeloyl-ACP methyl ester carboxylesterase</fullName>
    </submittedName>
</protein>
<name>A0A1H7E3C7_9RHOB</name>
<reference evidence="4 5" key="1">
    <citation type="submission" date="2016-10" db="EMBL/GenBank/DDBJ databases">
        <authorList>
            <person name="de Groot N.N."/>
        </authorList>
    </citation>
    <scope>NUCLEOTIDE SEQUENCE [LARGE SCALE GENOMIC DNA]</scope>
    <source>
        <strain evidence="4 5">DSM 29340</strain>
    </source>
</reference>
<dbReference type="Pfam" id="PF00561">
    <property type="entry name" value="Abhydrolase_1"/>
    <property type="match status" value="1"/>
</dbReference>
<dbReference type="OrthoDB" id="9804723at2"/>
<accession>A0A1H7E3C7</accession>
<dbReference type="RefSeq" id="WP_092371721.1">
    <property type="nucleotide sequence ID" value="NZ_BMGV01000026.1"/>
</dbReference>
<dbReference type="Proteomes" id="UP000199379">
    <property type="component" value="Unassembled WGS sequence"/>
</dbReference>
<feature type="signal peptide" evidence="2">
    <location>
        <begin position="1"/>
        <end position="30"/>
    </location>
</feature>
<dbReference type="SUPFAM" id="SSF53474">
    <property type="entry name" value="alpha/beta-Hydrolases"/>
    <property type="match status" value="1"/>
</dbReference>
<keyword evidence="5" id="KW-1185">Reference proteome</keyword>